<proteinExistence type="predicted"/>
<sequence length="31" mass="3785">MYLIELGKFKKNDLKDDTDEWLHLLKYASQE</sequence>
<dbReference type="Proteomes" id="UP000033736">
    <property type="component" value="Unassembled WGS sequence"/>
</dbReference>
<dbReference type="PATRIC" id="fig|1268837.3.peg.1239"/>
<organism evidence="1 2">
    <name type="scientific">Rickettsia argasii T170-B</name>
    <dbReference type="NCBI Taxonomy" id="1268837"/>
    <lineage>
        <taxon>Bacteria</taxon>
        <taxon>Pseudomonadati</taxon>
        <taxon>Pseudomonadota</taxon>
        <taxon>Alphaproteobacteria</taxon>
        <taxon>Rickettsiales</taxon>
        <taxon>Rickettsiaceae</taxon>
        <taxon>Rickettsieae</taxon>
        <taxon>Rickettsia</taxon>
        <taxon>spotted fever group</taxon>
    </lineage>
</organism>
<protein>
    <submittedName>
        <fullName evidence="1">Uncharacterized protein</fullName>
    </submittedName>
</protein>
<keyword evidence="2" id="KW-1185">Reference proteome</keyword>
<dbReference type="AlphaFoldDB" id="A0A0F3RE72"/>
<accession>A0A0F3RE72</accession>
<evidence type="ECO:0000313" key="1">
    <source>
        <dbReference type="EMBL" id="KJW04725.1"/>
    </source>
</evidence>
<dbReference type="EMBL" id="LAOQ01000003">
    <property type="protein sequence ID" value="KJW04725.1"/>
    <property type="molecule type" value="Genomic_DNA"/>
</dbReference>
<name>A0A0F3RE72_9RICK</name>
<evidence type="ECO:0000313" key="2">
    <source>
        <dbReference type="Proteomes" id="UP000033736"/>
    </source>
</evidence>
<gene>
    <name evidence="1" type="ORF">RAT170B_1044</name>
</gene>
<comment type="caution">
    <text evidence="1">The sequence shown here is derived from an EMBL/GenBank/DDBJ whole genome shotgun (WGS) entry which is preliminary data.</text>
</comment>
<reference evidence="1 2" key="1">
    <citation type="submission" date="2015-01" db="EMBL/GenBank/DDBJ databases">
        <title>Genome Sequencing of Rickettsiales /home/snadendla/prok_pipe/test/illegal_ec_num.txt.</title>
        <authorList>
            <person name="Daugherty S.C."/>
            <person name="Su Q."/>
            <person name="Abolude K."/>
            <person name="Beier-Sexton M."/>
            <person name="Carlyon J.A."/>
            <person name="Carter R."/>
            <person name="Day N.P."/>
            <person name="Dumler S.J."/>
            <person name="Dyachenko V."/>
            <person name="Godinez A."/>
            <person name="Kurtti T.J."/>
            <person name="Lichay M."/>
            <person name="Mullins K.E."/>
            <person name="Ott S."/>
            <person name="Pappas-Brown V."/>
            <person name="Paris D.H."/>
            <person name="Patel P."/>
            <person name="Richards A.L."/>
            <person name="Sadzewicz L."/>
            <person name="Sears K."/>
            <person name="Seidman D."/>
            <person name="Sengamalay N."/>
            <person name="Stenos J."/>
            <person name="Tallon L.J."/>
            <person name="Vincent G."/>
            <person name="Fraser C.M."/>
            <person name="Munderloh U."/>
            <person name="Dunning-Hotopp J.C."/>
        </authorList>
    </citation>
    <scope>NUCLEOTIDE SEQUENCE [LARGE SCALE GENOMIC DNA]</scope>
    <source>
        <strain evidence="1 2">T170-B</strain>
    </source>
</reference>